<name>A0ABP7BAA4_9MICO</name>
<reference evidence="3" key="1">
    <citation type="journal article" date="2019" name="Int. J. Syst. Evol. Microbiol.">
        <title>The Global Catalogue of Microorganisms (GCM) 10K type strain sequencing project: providing services to taxonomists for standard genome sequencing and annotation.</title>
        <authorList>
            <consortium name="The Broad Institute Genomics Platform"/>
            <consortium name="The Broad Institute Genome Sequencing Center for Infectious Disease"/>
            <person name="Wu L."/>
            <person name="Ma J."/>
        </authorList>
    </citation>
    <scope>NUCLEOTIDE SEQUENCE [LARGE SCALE GENOMIC DNA]</scope>
    <source>
        <strain evidence="3">JCM 16546</strain>
    </source>
</reference>
<feature type="region of interest" description="Disordered" evidence="1">
    <location>
        <begin position="24"/>
        <end position="43"/>
    </location>
</feature>
<dbReference type="EMBL" id="BAAAYV010000005">
    <property type="protein sequence ID" value="GAA3654485.1"/>
    <property type="molecule type" value="Genomic_DNA"/>
</dbReference>
<sequence length="322" mass="35431">MTPAALVARRKGVVNRHPLARGSRIATPCTSRPRAGRGDGVRQTYPIPARGARLLGAHASRTRVRRGVKESHPIVPIEGAHPMTDRSCIRGCGVRGEHYASCPAYGHETHEACDGCVPREARDGALVCHRCYGRLYRRLELVPDLLEHLRTMVHNVGRAKEYTHVPRAGRGGNGNAPASSDMLDASRDLLTSIGVTDTTASTTPEETRQAAVGHVGAILAGFDAIANDAEAFTTWWAVVMPVELPEYPEFWTVTRALARWPLEDRTRRAWHPCAECDLLTVLIHPPRHPGAPVWYICESCAFQRNDSDDDGLWTEVYEGASR</sequence>
<protein>
    <submittedName>
        <fullName evidence="2">Uncharacterized protein</fullName>
    </submittedName>
</protein>
<comment type="caution">
    <text evidence="2">The sequence shown here is derived from an EMBL/GenBank/DDBJ whole genome shotgun (WGS) entry which is preliminary data.</text>
</comment>
<accession>A0ABP7BAA4</accession>
<evidence type="ECO:0000313" key="3">
    <source>
        <dbReference type="Proteomes" id="UP001410795"/>
    </source>
</evidence>
<organism evidence="2 3">
    <name type="scientific">Microbacterium marinilacus</name>
    <dbReference type="NCBI Taxonomy" id="415209"/>
    <lineage>
        <taxon>Bacteria</taxon>
        <taxon>Bacillati</taxon>
        <taxon>Actinomycetota</taxon>
        <taxon>Actinomycetes</taxon>
        <taxon>Micrococcales</taxon>
        <taxon>Microbacteriaceae</taxon>
        <taxon>Microbacterium</taxon>
    </lineage>
</organism>
<gene>
    <name evidence="2" type="ORF">GCM10022202_13260</name>
</gene>
<dbReference type="Proteomes" id="UP001410795">
    <property type="component" value="Unassembled WGS sequence"/>
</dbReference>
<evidence type="ECO:0000256" key="1">
    <source>
        <dbReference type="SAM" id="MobiDB-lite"/>
    </source>
</evidence>
<proteinExistence type="predicted"/>
<evidence type="ECO:0000313" key="2">
    <source>
        <dbReference type="EMBL" id="GAA3654485.1"/>
    </source>
</evidence>
<keyword evidence="3" id="KW-1185">Reference proteome</keyword>